<reference evidence="6 7" key="1">
    <citation type="journal article" date="2014" name="Genome Announc.">
        <title>Draft Genome Sequence of Streptomyces roseochromogenes subsp. oscitans DS 12.976, Producer of the Aminocoumarin Antibiotic Clorobiocin.</title>
        <authorList>
            <person name="Ruckert C."/>
            <person name="Kalinowski J."/>
            <person name="Heide L."/>
            <person name="Apel A.K."/>
        </authorList>
    </citation>
    <scope>NUCLEOTIDE SEQUENCE [LARGE SCALE GENOMIC DNA]</scope>
    <source>
        <strain evidence="6 7">DS 12.976</strain>
    </source>
</reference>
<organism evidence="6 7">
    <name type="scientific">Streptomyces roseochromogenus subsp. oscitans DS 12.976</name>
    <dbReference type="NCBI Taxonomy" id="1352936"/>
    <lineage>
        <taxon>Bacteria</taxon>
        <taxon>Bacillati</taxon>
        <taxon>Actinomycetota</taxon>
        <taxon>Actinomycetes</taxon>
        <taxon>Kitasatosporales</taxon>
        <taxon>Streptomycetaceae</taxon>
        <taxon>Streptomyces</taxon>
    </lineage>
</organism>
<name>V6JLQ2_STRRC</name>
<dbReference type="PANTHER" id="PTHR11712">
    <property type="entry name" value="POLYKETIDE SYNTHASE-RELATED"/>
    <property type="match status" value="1"/>
</dbReference>
<dbReference type="PANTHER" id="PTHR11712:SF347">
    <property type="entry name" value="BETA KETOACYL-ACYL CARRIER PROTEIN SYNTHASE"/>
    <property type="match status" value="1"/>
</dbReference>
<dbReference type="FunFam" id="3.40.47.10:FF:000029">
    <property type="entry name" value="3-oxoacyl-[acyl-carrier-protein] synthase 1"/>
    <property type="match status" value="1"/>
</dbReference>
<dbReference type="STRING" id="1352936.M878_40205"/>
<dbReference type="GO" id="GO:0030497">
    <property type="term" value="P:fatty acid elongation"/>
    <property type="evidence" value="ECO:0007669"/>
    <property type="project" value="UniProtKB-ARBA"/>
</dbReference>
<dbReference type="Gene3D" id="3.40.47.10">
    <property type="match status" value="2"/>
</dbReference>
<protein>
    <recommendedName>
        <fullName evidence="5">Ketosynthase family 3 (KS3) domain-containing protein</fullName>
    </recommendedName>
</protein>
<comment type="caution">
    <text evidence="6">The sequence shown here is derived from an EMBL/GenBank/DDBJ whole genome shotgun (WGS) entry which is preliminary data.</text>
</comment>
<dbReference type="CDD" id="cd00834">
    <property type="entry name" value="KAS_I_II"/>
    <property type="match status" value="1"/>
</dbReference>
<dbReference type="SMART" id="SM00825">
    <property type="entry name" value="PKS_KS"/>
    <property type="match status" value="1"/>
</dbReference>
<dbReference type="PATRIC" id="fig|1352936.5.peg.8323"/>
<dbReference type="InterPro" id="IPR018201">
    <property type="entry name" value="Ketoacyl_synth_AS"/>
</dbReference>
<dbReference type="InterPro" id="IPR000794">
    <property type="entry name" value="Beta-ketoacyl_synthase"/>
</dbReference>
<evidence type="ECO:0000313" key="6">
    <source>
        <dbReference type="EMBL" id="EST20036.1"/>
    </source>
</evidence>
<dbReference type="Proteomes" id="UP000017984">
    <property type="component" value="Chromosome"/>
</dbReference>
<dbReference type="InterPro" id="IPR014030">
    <property type="entry name" value="Ketoacyl_synth_N"/>
</dbReference>
<gene>
    <name evidence="6" type="ORF">M878_40205</name>
</gene>
<comment type="similarity">
    <text evidence="1 4">Belongs to the thiolase-like superfamily. Beta-ketoacyl-ACP synthases family.</text>
</comment>
<dbReference type="NCBIfam" id="NF005589">
    <property type="entry name" value="PRK07314.1"/>
    <property type="match status" value="1"/>
</dbReference>
<dbReference type="GO" id="GO:0004315">
    <property type="term" value="F:3-oxoacyl-[acyl-carrier-protein] synthase activity"/>
    <property type="evidence" value="ECO:0007669"/>
    <property type="project" value="InterPro"/>
</dbReference>
<proteinExistence type="inferred from homology"/>
<dbReference type="SUPFAM" id="SSF53901">
    <property type="entry name" value="Thiolase-like"/>
    <property type="match status" value="1"/>
</dbReference>
<dbReference type="Pfam" id="PF02801">
    <property type="entry name" value="Ketoacyl-synt_C"/>
    <property type="match status" value="1"/>
</dbReference>
<dbReference type="Pfam" id="PF00109">
    <property type="entry name" value="ketoacyl-synt"/>
    <property type="match status" value="1"/>
</dbReference>
<sequence length="404" mass="41339">MWPVAVTGLGMITPGGGDAATTWQTVCDGASTTAVDPALAHLPVRLSCRVSAPLARPVMLRKGIRNLDPVTRFGLNAADEALSDAGLDPAQWPADRVAVIAGTGAGGSQTVTEGHQVLAAQGPGAVSPYHHPASLINMTAAFLSLYFGARGPSLTVSTACASGADAIGLAQDLLATDRCDIALVCGAEAGITPMAVAGFAQIRALSTHPEPHLASRPFDRQRDGFVIAEGAAALVLERPQDATARDAHIHALLLAHASTTDAHHATAPHPDAHGAEKALRQALQRAGLTPADITHVNAHGTSTRANDRIEAGLLTRLFPHHPAITSTKGALGHALGAAGAIEAALTALTLEKQQIPATSGTREVDPACDIDLVTHAPRPHQGTYAVSNSFGFGGHNSVLVLAAP</sequence>
<evidence type="ECO:0000259" key="5">
    <source>
        <dbReference type="PROSITE" id="PS52004"/>
    </source>
</evidence>
<keyword evidence="3" id="KW-0012">Acyltransferase</keyword>
<dbReference type="HOGENOM" id="CLU_000022_69_2_11"/>
<evidence type="ECO:0000256" key="1">
    <source>
        <dbReference type="ARBA" id="ARBA00008467"/>
    </source>
</evidence>
<evidence type="ECO:0000256" key="2">
    <source>
        <dbReference type="ARBA" id="ARBA00022679"/>
    </source>
</evidence>
<dbReference type="InterPro" id="IPR020841">
    <property type="entry name" value="PKS_Beta-ketoAc_synthase_dom"/>
</dbReference>
<evidence type="ECO:0000256" key="3">
    <source>
        <dbReference type="ARBA" id="ARBA00023315"/>
    </source>
</evidence>
<dbReference type="PROSITE" id="PS00606">
    <property type="entry name" value="KS3_1"/>
    <property type="match status" value="1"/>
</dbReference>
<dbReference type="AlphaFoldDB" id="V6JLQ2"/>
<dbReference type="InterPro" id="IPR014031">
    <property type="entry name" value="Ketoacyl_synth_C"/>
</dbReference>
<keyword evidence="7" id="KW-1185">Reference proteome</keyword>
<dbReference type="FunFam" id="3.40.47.10:FF:000018">
    <property type="entry name" value="3-oxoacyl-[acyl-carrier-protein] synthase 2"/>
    <property type="match status" value="1"/>
</dbReference>
<dbReference type="EMBL" id="AWQX01000360">
    <property type="protein sequence ID" value="EST20036.1"/>
    <property type="molecule type" value="Genomic_DNA"/>
</dbReference>
<evidence type="ECO:0000256" key="4">
    <source>
        <dbReference type="RuleBase" id="RU003694"/>
    </source>
</evidence>
<dbReference type="InterPro" id="IPR016039">
    <property type="entry name" value="Thiolase-like"/>
</dbReference>
<feature type="domain" description="Ketosynthase family 3 (KS3)" evidence="5">
    <location>
        <begin position="1"/>
        <end position="403"/>
    </location>
</feature>
<keyword evidence="2 4" id="KW-0808">Transferase</keyword>
<accession>V6JLQ2</accession>
<evidence type="ECO:0000313" key="7">
    <source>
        <dbReference type="Proteomes" id="UP000017984"/>
    </source>
</evidence>
<dbReference type="PROSITE" id="PS52004">
    <property type="entry name" value="KS3_2"/>
    <property type="match status" value="1"/>
</dbReference>